<gene>
    <name evidence="2" type="ORF">UM93_05680</name>
</gene>
<dbReference type="PATRIC" id="fig|1618207.4.peg.1154"/>
<dbReference type="KEGG" id="ari:UM93_05680"/>
<evidence type="ECO:0000259" key="1">
    <source>
        <dbReference type="PROSITE" id="PS51186"/>
    </source>
</evidence>
<dbReference type="InterPro" id="IPR016181">
    <property type="entry name" value="Acyl_CoA_acyltransferase"/>
</dbReference>
<dbReference type="HOGENOM" id="CLU_013985_31_0_11"/>
<dbReference type="PANTHER" id="PTHR43328">
    <property type="entry name" value="ACETYLTRANSFERASE-RELATED"/>
    <property type="match status" value="1"/>
</dbReference>
<protein>
    <submittedName>
        <fullName evidence="2">Acetyltransferase</fullName>
    </submittedName>
</protein>
<evidence type="ECO:0000313" key="2">
    <source>
        <dbReference type="EMBL" id="AJT41139.1"/>
    </source>
</evidence>
<accession>A0A0D4BXW3</accession>
<name>A0A0D4BXW3_9MICC</name>
<organism evidence="2 3">
    <name type="scientific">Psychromicrobium lacuslunae</name>
    <dbReference type="NCBI Taxonomy" id="1618207"/>
    <lineage>
        <taxon>Bacteria</taxon>
        <taxon>Bacillati</taxon>
        <taxon>Actinomycetota</taxon>
        <taxon>Actinomycetes</taxon>
        <taxon>Micrococcales</taxon>
        <taxon>Micrococcaceae</taxon>
        <taxon>Psychromicrobium</taxon>
    </lineage>
</organism>
<dbReference type="RefSeq" id="WP_082057027.1">
    <property type="nucleotide sequence ID" value="NZ_CP011005.1"/>
</dbReference>
<keyword evidence="2" id="KW-0808">Transferase</keyword>
<dbReference type="PROSITE" id="PS51186">
    <property type="entry name" value="GNAT"/>
    <property type="match status" value="1"/>
</dbReference>
<dbReference type="Gene3D" id="3.40.630.30">
    <property type="match status" value="1"/>
</dbReference>
<reference evidence="2 3" key="1">
    <citation type="journal article" date="2015" name="Genome Announc.">
        <title>Complete Genome Sequencing of Protease-Producing Novel Arthrobacter sp. Strain IHBB 11108 Using PacBio Single-Molecule Real-Time Sequencing Technology.</title>
        <authorList>
            <person name="Kiran S."/>
            <person name="Swarnkar M.K."/>
            <person name="Pal M."/>
            <person name="Thakur R."/>
            <person name="Tewari R."/>
            <person name="Singh A.K."/>
            <person name="Gulati A."/>
        </authorList>
    </citation>
    <scope>NUCLEOTIDE SEQUENCE [LARGE SCALE GENOMIC DNA]</scope>
    <source>
        <strain evidence="2 3">IHBB 11108</strain>
    </source>
</reference>
<evidence type="ECO:0000313" key="3">
    <source>
        <dbReference type="Proteomes" id="UP000061839"/>
    </source>
</evidence>
<proteinExistence type="predicted"/>
<dbReference type="SUPFAM" id="SSF55729">
    <property type="entry name" value="Acyl-CoA N-acyltransferases (Nat)"/>
    <property type="match status" value="1"/>
</dbReference>
<dbReference type="PANTHER" id="PTHR43328:SF1">
    <property type="entry name" value="N-ACETYLTRANSFERASE DOMAIN-CONTAINING PROTEIN"/>
    <property type="match status" value="1"/>
</dbReference>
<dbReference type="InterPro" id="IPR000182">
    <property type="entry name" value="GNAT_dom"/>
</dbReference>
<dbReference type="Proteomes" id="UP000061839">
    <property type="component" value="Chromosome"/>
</dbReference>
<feature type="domain" description="N-acetyltransferase" evidence="1">
    <location>
        <begin position="3"/>
        <end position="157"/>
    </location>
</feature>
<sequence>MRTKLRQLVAADHDVVFEMMADPVAVRMAAFTAEDPGDRAAFDAHLARTSKIVGARHWAVVNDNDELVGTISTFPSEVGCPEVTYWIVREHWGQGHATEALRLVLAQTERPVRARAAADNVASRRVLEKVGFIVVGQDTGFANARKAQIEEVILRLE</sequence>
<dbReference type="AlphaFoldDB" id="A0A0D4BXW3"/>
<keyword evidence="3" id="KW-1185">Reference proteome</keyword>
<dbReference type="Pfam" id="PF13302">
    <property type="entry name" value="Acetyltransf_3"/>
    <property type="match status" value="1"/>
</dbReference>
<dbReference type="OrthoDB" id="9801656at2"/>
<dbReference type="EMBL" id="CP011005">
    <property type="protein sequence ID" value="AJT41139.1"/>
    <property type="molecule type" value="Genomic_DNA"/>
</dbReference>
<dbReference type="STRING" id="1618207.UM93_05680"/>
<dbReference type="GO" id="GO:0016747">
    <property type="term" value="F:acyltransferase activity, transferring groups other than amino-acyl groups"/>
    <property type="evidence" value="ECO:0007669"/>
    <property type="project" value="InterPro"/>
</dbReference>